<sequence>MRSLQRIAALTIAAAALALPARAALADTAQEAPEPVKLTCIAWGGGLQNENWDILVQLNPDGTAKSAEQQGDAYMTGIGIFKVERTDPAKITISPDGRELKFYGTSLVSAGFSNFAYTNAGTCRATFTFPNPAKAVVNLTPAS</sequence>
<gene>
    <name evidence="2" type="ORF">ACFSKW_43075</name>
</gene>
<dbReference type="RefSeq" id="WP_379580185.1">
    <property type="nucleotide sequence ID" value="NZ_JBHUFV010000061.1"/>
</dbReference>
<evidence type="ECO:0000313" key="3">
    <source>
        <dbReference type="Proteomes" id="UP001597368"/>
    </source>
</evidence>
<keyword evidence="1" id="KW-0732">Signal</keyword>
<evidence type="ECO:0000313" key="2">
    <source>
        <dbReference type="EMBL" id="MFD1938282.1"/>
    </source>
</evidence>
<evidence type="ECO:0000256" key="1">
    <source>
        <dbReference type="SAM" id="SignalP"/>
    </source>
</evidence>
<feature type="chain" id="PRO_5046676148" evidence="1">
    <location>
        <begin position="24"/>
        <end position="143"/>
    </location>
</feature>
<accession>A0ABW4T8F3</accession>
<protein>
    <submittedName>
        <fullName evidence="2">Uncharacterized protein</fullName>
    </submittedName>
</protein>
<comment type="caution">
    <text evidence="2">The sequence shown here is derived from an EMBL/GenBank/DDBJ whole genome shotgun (WGS) entry which is preliminary data.</text>
</comment>
<organism evidence="2 3">
    <name type="scientific">Nonomuraea mangrovi</name>
    <dbReference type="NCBI Taxonomy" id="2316207"/>
    <lineage>
        <taxon>Bacteria</taxon>
        <taxon>Bacillati</taxon>
        <taxon>Actinomycetota</taxon>
        <taxon>Actinomycetes</taxon>
        <taxon>Streptosporangiales</taxon>
        <taxon>Streptosporangiaceae</taxon>
        <taxon>Nonomuraea</taxon>
    </lineage>
</organism>
<dbReference type="Proteomes" id="UP001597368">
    <property type="component" value="Unassembled WGS sequence"/>
</dbReference>
<keyword evidence="3" id="KW-1185">Reference proteome</keyword>
<reference evidence="3" key="1">
    <citation type="journal article" date="2019" name="Int. J. Syst. Evol. Microbiol.">
        <title>The Global Catalogue of Microorganisms (GCM) 10K type strain sequencing project: providing services to taxonomists for standard genome sequencing and annotation.</title>
        <authorList>
            <consortium name="The Broad Institute Genomics Platform"/>
            <consortium name="The Broad Institute Genome Sequencing Center for Infectious Disease"/>
            <person name="Wu L."/>
            <person name="Ma J."/>
        </authorList>
    </citation>
    <scope>NUCLEOTIDE SEQUENCE [LARGE SCALE GENOMIC DNA]</scope>
    <source>
        <strain evidence="3">ICMP 6774ER</strain>
    </source>
</reference>
<name>A0ABW4T8F3_9ACTN</name>
<feature type="signal peptide" evidence="1">
    <location>
        <begin position="1"/>
        <end position="23"/>
    </location>
</feature>
<dbReference type="EMBL" id="JBHUFV010000061">
    <property type="protein sequence ID" value="MFD1938282.1"/>
    <property type="molecule type" value="Genomic_DNA"/>
</dbReference>
<proteinExistence type="predicted"/>